<sequence>MESLPLDGDVLILAGGRANVTPDRLVPLVRRAQAALGPRFDDYDRRFECVHADDARALFLVPRGHWAELGAELEIEAEAADALRRAHEQQLLRVGSNRGRREEFETAMEIREVVVVGR</sequence>
<proteinExistence type="predicted"/>
<dbReference type="InterPro" id="IPR058361">
    <property type="entry name" value="DUF8048"/>
</dbReference>
<protein>
    <recommendedName>
        <fullName evidence="1">DUF8048 domain-containing protein</fullName>
    </recommendedName>
</protein>
<name>A0ABU2FZZ7_9EURY</name>
<evidence type="ECO:0000259" key="1">
    <source>
        <dbReference type="Pfam" id="PF26222"/>
    </source>
</evidence>
<gene>
    <name evidence="2" type="ORF">NDI79_07960</name>
</gene>
<comment type="caution">
    <text evidence="2">The sequence shown here is derived from an EMBL/GenBank/DDBJ whole genome shotgun (WGS) entry which is preliminary data.</text>
</comment>
<evidence type="ECO:0000313" key="3">
    <source>
        <dbReference type="Proteomes" id="UP001254813"/>
    </source>
</evidence>
<evidence type="ECO:0000313" key="2">
    <source>
        <dbReference type="EMBL" id="MDS0294104.1"/>
    </source>
</evidence>
<dbReference type="Proteomes" id="UP001254813">
    <property type="component" value="Unassembled WGS sequence"/>
</dbReference>
<dbReference type="Pfam" id="PF26222">
    <property type="entry name" value="DUF8048"/>
    <property type="match status" value="1"/>
</dbReference>
<accession>A0ABU2FZZ7</accession>
<keyword evidence="3" id="KW-1185">Reference proteome</keyword>
<feature type="domain" description="DUF8048" evidence="1">
    <location>
        <begin position="5"/>
        <end position="118"/>
    </location>
</feature>
<organism evidence="2 3">
    <name type="scientific">Halogeometricum luteum</name>
    <dbReference type="NCBI Taxonomy" id="2950537"/>
    <lineage>
        <taxon>Archaea</taxon>
        <taxon>Methanobacteriati</taxon>
        <taxon>Methanobacteriota</taxon>
        <taxon>Stenosarchaea group</taxon>
        <taxon>Halobacteria</taxon>
        <taxon>Halobacteriales</taxon>
        <taxon>Haloferacaceae</taxon>
        <taxon>Halogeometricum</taxon>
    </lineage>
</organism>
<dbReference type="RefSeq" id="WP_310927951.1">
    <property type="nucleotide sequence ID" value="NZ_JAMQOQ010000002.1"/>
</dbReference>
<dbReference type="EMBL" id="JAMQOQ010000002">
    <property type="protein sequence ID" value="MDS0294104.1"/>
    <property type="molecule type" value="Genomic_DNA"/>
</dbReference>
<reference evidence="2 3" key="1">
    <citation type="submission" date="2022-06" db="EMBL/GenBank/DDBJ databases">
        <title>Halogeometricum sp. a new haloarchaeum isolate from saline soil.</title>
        <authorList>
            <person name="Strakova D."/>
            <person name="Galisteo C."/>
            <person name="Sanchez-Porro C."/>
            <person name="Ventosa A."/>
        </authorList>
    </citation>
    <scope>NUCLEOTIDE SEQUENCE [LARGE SCALE GENOMIC DNA]</scope>
    <source>
        <strain evidence="3">S3BR25-2</strain>
    </source>
</reference>